<proteinExistence type="predicted"/>
<name>A0ABT2BMD7_9BURK</name>
<accession>A0ABT2BMD7</accession>
<gene>
    <name evidence="2" type="ORF">NX773_15400</name>
</gene>
<evidence type="ECO:0000313" key="3">
    <source>
        <dbReference type="Proteomes" id="UP001205861"/>
    </source>
</evidence>
<protein>
    <submittedName>
        <fullName evidence="2">Uncharacterized protein</fullName>
    </submittedName>
</protein>
<feature type="transmembrane region" description="Helical" evidence="1">
    <location>
        <begin position="6"/>
        <end position="25"/>
    </location>
</feature>
<evidence type="ECO:0000256" key="1">
    <source>
        <dbReference type="SAM" id="Phobius"/>
    </source>
</evidence>
<keyword evidence="3" id="KW-1185">Reference proteome</keyword>
<dbReference type="Proteomes" id="UP001205861">
    <property type="component" value="Unassembled WGS sequence"/>
</dbReference>
<keyword evidence="1" id="KW-0812">Transmembrane</keyword>
<sequence length="303" mass="31358">MNVAALVNGAAHAMVFAIFALAWLGKLLGCTGAVRSLCARAAVDFALAGLGLLPWAPAEVVCGVLALGIGTGGWAAERLRRNPVCRCFGLLNRGLHGQRNRFRAGLVLGGVLLAATAGHGGGAAAWWAGAACVLAALLLLVAAAFGTARGDKPLPKGAPVVVPEPLVQCTLDAALQLGQTQEGRMVTLGELPRDDGPLALLLTLPGCGECDTVKAEFLPFRSHFRFPLLVLERGGGGGEAGHLLDTGGHLARRLRIGGFPALVVIDPADLTLASPVAFGAAAIRKRLMHMIFDDRARQVISNR</sequence>
<evidence type="ECO:0000313" key="2">
    <source>
        <dbReference type="EMBL" id="MCS0609556.1"/>
    </source>
</evidence>
<dbReference type="EMBL" id="JANUGV010000004">
    <property type="protein sequence ID" value="MCS0609556.1"/>
    <property type="molecule type" value="Genomic_DNA"/>
</dbReference>
<feature type="transmembrane region" description="Helical" evidence="1">
    <location>
        <begin position="124"/>
        <end position="146"/>
    </location>
</feature>
<keyword evidence="1" id="KW-1133">Transmembrane helix</keyword>
<dbReference type="RefSeq" id="WP_258857209.1">
    <property type="nucleotide sequence ID" value="NZ_JANUGV010000004.1"/>
</dbReference>
<comment type="caution">
    <text evidence="2">The sequence shown here is derived from an EMBL/GenBank/DDBJ whole genome shotgun (WGS) entry which is preliminary data.</text>
</comment>
<reference evidence="2 3" key="1">
    <citation type="submission" date="2022-08" db="EMBL/GenBank/DDBJ databases">
        <title>Reclassification of Massilia species as members of the genera Telluria, Duganella, Pseudoduganella, Mokoshia gen. nov. and Zemynaea gen. nov. using orthogonal and non-orthogonal genome-based approaches.</title>
        <authorList>
            <person name="Bowman J.P."/>
        </authorList>
    </citation>
    <scope>NUCLEOTIDE SEQUENCE [LARGE SCALE GENOMIC DNA]</scope>
    <source>
        <strain evidence="2 3">JCM 31607</strain>
    </source>
</reference>
<feature type="transmembrane region" description="Helical" evidence="1">
    <location>
        <begin position="61"/>
        <end position="79"/>
    </location>
</feature>
<feature type="transmembrane region" description="Helical" evidence="1">
    <location>
        <begin position="100"/>
        <end position="118"/>
    </location>
</feature>
<keyword evidence="1" id="KW-0472">Membrane</keyword>
<organism evidence="2 3">
    <name type="scientific">Massilia solisilvae</name>
    <dbReference type="NCBI Taxonomy" id="1811225"/>
    <lineage>
        <taxon>Bacteria</taxon>
        <taxon>Pseudomonadati</taxon>
        <taxon>Pseudomonadota</taxon>
        <taxon>Betaproteobacteria</taxon>
        <taxon>Burkholderiales</taxon>
        <taxon>Oxalobacteraceae</taxon>
        <taxon>Telluria group</taxon>
        <taxon>Massilia</taxon>
    </lineage>
</organism>